<proteinExistence type="predicted"/>
<sequence length="78" mass="8450">MPSGTCRSWWTLQGLRPVLLHGHLRHPALPKCGRSSRESRSFSLLPCYQSSNACAAAFNSAIACSYCSFFGALPCQSA</sequence>
<comment type="caution">
    <text evidence="1">The sequence shown here is derived from an EMBL/GenBank/DDBJ whole genome shotgun (WGS) entry which is preliminary data.</text>
</comment>
<dbReference type="EMBL" id="AMCI01003227">
    <property type="protein sequence ID" value="EJX00783.1"/>
    <property type="molecule type" value="Genomic_DNA"/>
</dbReference>
<name>J9GG59_9ZZZZ</name>
<dbReference type="AlphaFoldDB" id="J9GG59"/>
<gene>
    <name evidence="1" type="ORF">EVA_11112</name>
</gene>
<reference evidence="1" key="1">
    <citation type="journal article" date="2012" name="PLoS ONE">
        <title>Gene sets for utilization of primary and secondary nutrition supplies in the distal gut of endangered iberian lynx.</title>
        <authorList>
            <person name="Alcaide M."/>
            <person name="Messina E."/>
            <person name="Richter M."/>
            <person name="Bargiela R."/>
            <person name="Peplies J."/>
            <person name="Huws S.A."/>
            <person name="Newbold C.J."/>
            <person name="Golyshin P.N."/>
            <person name="Simon M.A."/>
            <person name="Lopez G."/>
            <person name="Yakimov M.M."/>
            <person name="Ferrer M."/>
        </authorList>
    </citation>
    <scope>NUCLEOTIDE SEQUENCE</scope>
</reference>
<organism evidence="1">
    <name type="scientific">gut metagenome</name>
    <dbReference type="NCBI Taxonomy" id="749906"/>
    <lineage>
        <taxon>unclassified sequences</taxon>
        <taxon>metagenomes</taxon>
        <taxon>organismal metagenomes</taxon>
    </lineage>
</organism>
<accession>J9GG59</accession>
<evidence type="ECO:0000313" key="1">
    <source>
        <dbReference type="EMBL" id="EJX00783.1"/>
    </source>
</evidence>
<protein>
    <submittedName>
        <fullName evidence="1">Uncharacterized protein</fullName>
    </submittedName>
</protein>